<dbReference type="RefSeq" id="WP_151656244.1">
    <property type="nucleotide sequence ID" value="NZ_WBVP01000020.1"/>
</dbReference>
<evidence type="ECO:0000256" key="1">
    <source>
        <dbReference type="SAM" id="SignalP"/>
    </source>
</evidence>
<evidence type="ECO:0000313" key="2">
    <source>
        <dbReference type="EMBL" id="KAB2823596.1"/>
    </source>
</evidence>
<accession>A0A6N6RPZ2</accession>
<dbReference type="AlphaFoldDB" id="A0A6N6RPZ2"/>
<keyword evidence="2" id="KW-0675">Receptor</keyword>
<comment type="caution">
    <text evidence="2">The sequence shown here is derived from an EMBL/GenBank/DDBJ whole genome shotgun (WGS) entry which is preliminary data.</text>
</comment>
<dbReference type="EMBL" id="WBVP01000020">
    <property type="protein sequence ID" value="KAB2823596.1"/>
    <property type="molecule type" value="Genomic_DNA"/>
</dbReference>
<keyword evidence="1" id="KW-0732">Signal</keyword>
<protein>
    <submittedName>
        <fullName evidence="2">TonB-dependent receptor</fullName>
    </submittedName>
</protein>
<organism evidence="2 3">
    <name type="scientific">Aliivibrio finisterrensis</name>
    <dbReference type="NCBI Taxonomy" id="511998"/>
    <lineage>
        <taxon>Bacteria</taxon>
        <taxon>Pseudomonadati</taxon>
        <taxon>Pseudomonadota</taxon>
        <taxon>Gammaproteobacteria</taxon>
        <taxon>Vibrionales</taxon>
        <taxon>Vibrionaceae</taxon>
        <taxon>Aliivibrio</taxon>
    </lineage>
</organism>
<gene>
    <name evidence="2" type="ORF">F8B77_14990</name>
</gene>
<feature type="chain" id="PRO_5027041823" evidence="1">
    <location>
        <begin position="23"/>
        <end position="295"/>
    </location>
</feature>
<feature type="signal peptide" evidence="1">
    <location>
        <begin position="1"/>
        <end position="22"/>
    </location>
</feature>
<dbReference type="Proteomes" id="UP000434870">
    <property type="component" value="Unassembled WGS sequence"/>
</dbReference>
<sequence length="295" mass="32488">MPQRALSVLCLLFLSYSSSLFAESFTLPIWKEEAEARGYDLPEAFGLNVSYMKQTQDISVDSVGFEGTYPIDLGWFGKHNVPLGDVVQIEPVGTGKQMSEVLTLRGDVWLFPFLNLYGIVGTLNGYSETTIKVKPLKSDALSRNMPFRLELDGTLYGAGIVLAGGYKDVFALVDASYTETELNVIDGTISSIVVSPRIGYDFTRFGAPLRLWIGAMYQDVEQSLSGNLTDIGLTGSLGNLVGAVDDGRFNVEQHLVAPWNPLIGMQYKIHDRLYLLGEAGLGDRKSLFLTVDMRF</sequence>
<name>A0A6N6RPZ2_9GAMM</name>
<reference evidence="2 3" key="1">
    <citation type="submission" date="2019-09" db="EMBL/GenBank/DDBJ databases">
        <title>Genome of Aliivibrio finisterrensis LMG 23869 (type strain).</title>
        <authorList>
            <person name="Bowman J.P."/>
        </authorList>
    </citation>
    <scope>NUCLEOTIDE SEQUENCE [LARGE SCALE GENOMIC DNA]</scope>
    <source>
        <strain evidence="2 3">LMG 23869</strain>
    </source>
</reference>
<proteinExistence type="predicted"/>
<evidence type="ECO:0000313" key="3">
    <source>
        <dbReference type="Proteomes" id="UP000434870"/>
    </source>
</evidence>